<proteinExistence type="predicted"/>
<dbReference type="Proteomes" id="UP000324176">
    <property type="component" value="Unassembled WGS sequence"/>
</dbReference>
<reference evidence="1 2" key="1">
    <citation type="submission" date="2019-07" db="EMBL/GenBank/DDBJ databases">
        <title>Active sludge and wastewater microbial communities from Klosterneuburg, Austria.</title>
        <authorList>
            <person name="Wagner M."/>
        </authorList>
    </citation>
    <scope>NUCLEOTIDE SEQUENCE [LARGE SCALE GENOMIC DNA]</scope>
    <source>
        <strain evidence="1 2">Nm2</strain>
    </source>
</reference>
<sequence length="127" mass="14530">MEAKNGAVVRKHLGYTPIPQRFAKKVNAFFTDFLNPHVNFHRSCFFPETVTDAKDQERKKYRYGHMMKPFEKLKSLQDAILHLKPGITLEQLDAAASRMSDNEATAALNRARQTLFQFIADAFKPSA</sequence>
<dbReference type="RefSeq" id="WP_200899664.1">
    <property type="nucleotide sequence ID" value="NZ_CP011451.1"/>
</dbReference>
<comment type="caution">
    <text evidence="1">The sequence shown here is derived from an EMBL/GenBank/DDBJ whole genome shotgun (WGS) entry which is preliminary data.</text>
</comment>
<name>A0A5D3YBZ9_9PROT</name>
<gene>
    <name evidence="1" type="ORF">BCL69_10208</name>
</gene>
<dbReference type="AlphaFoldDB" id="A0A5D3YBZ9"/>
<evidence type="ECO:0000313" key="1">
    <source>
        <dbReference type="EMBL" id="TYP88654.1"/>
    </source>
</evidence>
<dbReference type="EMBL" id="VNHT01000020">
    <property type="protein sequence ID" value="TYP88654.1"/>
    <property type="molecule type" value="Genomic_DNA"/>
</dbReference>
<organism evidence="1 2">
    <name type="scientific">Nitrosomonas communis</name>
    <dbReference type="NCBI Taxonomy" id="44574"/>
    <lineage>
        <taxon>Bacteria</taxon>
        <taxon>Pseudomonadati</taxon>
        <taxon>Pseudomonadota</taxon>
        <taxon>Betaproteobacteria</taxon>
        <taxon>Nitrosomonadales</taxon>
        <taxon>Nitrosomonadaceae</taxon>
        <taxon>Nitrosomonas</taxon>
    </lineage>
</organism>
<evidence type="ECO:0000313" key="2">
    <source>
        <dbReference type="Proteomes" id="UP000324176"/>
    </source>
</evidence>
<protein>
    <submittedName>
        <fullName evidence="1">Uncharacterized protein</fullName>
    </submittedName>
</protein>
<accession>A0A5D3YBZ9</accession>